<accession>I3SU30</accession>
<dbReference type="AlphaFoldDB" id="I3SU30"/>
<sequence>MCHCLFLRSNRPSPSHTSFVVIAPLRSCLLAKTKIILLSINGSFMIVRNSCFAFPILSRSRLSTT</sequence>
<proteinExistence type="evidence at transcript level"/>
<organism evidence="1">
    <name type="scientific">Lotus japonicus</name>
    <name type="common">Lotus corniculatus var. japonicus</name>
    <dbReference type="NCBI Taxonomy" id="34305"/>
    <lineage>
        <taxon>Eukaryota</taxon>
        <taxon>Viridiplantae</taxon>
        <taxon>Streptophyta</taxon>
        <taxon>Embryophyta</taxon>
        <taxon>Tracheophyta</taxon>
        <taxon>Spermatophyta</taxon>
        <taxon>Magnoliopsida</taxon>
        <taxon>eudicotyledons</taxon>
        <taxon>Gunneridae</taxon>
        <taxon>Pentapetalae</taxon>
        <taxon>rosids</taxon>
        <taxon>fabids</taxon>
        <taxon>Fabales</taxon>
        <taxon>Fabaceae</taxon>
        <taxon>Papilionoideae</taxon>
        <taxon>50 kb inversion clade</taxon>
        <taxon>NPAAA clade</taxon>
        <taxon>Hologalegina</taxon>
        <taxon>robinioid clade</taxon>
        <taxon>Loteae</taxon>
        <taxon>Lotus</taxon>
    </lineage>
</organism>
<evidence type="ECO:0000313" key="1">
    <source>
        <dbReference type="EMBL" id="AFK43772.1"/>
    </source>
</evidence>
<name>I3SU30_LOTJA</name>
<dbReference type="EMBL" id="BT143978">
    <property type="protein sequence ID" value="AFK43772.1"/>
    <property type="molecule type" value="mRNA"/>
</dbReference>
<protein>
    <submittedName>
        <fullName evidence="1">Uncharacterized protein</fullName>
    </submittedName>
</protein>
<reference evidence="1" key="1">
    <citation type="submission" date="2012-05" db="EMBL/GenBank/DDBJ databases">
        <authorList>
            <person name="Krishnakumar V."/>
            <person name="Cheung F."/>
            <person name="Xiao Y."/>
            <person name="Chan A."/>
            <person name="Moskal W.A."/>
            <person name="Town C.D."/>
        </authorList>
    </citation>
    <scope>NUCLEOTIDE SEQUENCE</scope>
</reference>